<dbReference type="InterPro" id="IPR042099">
    <property type="entry name" value="ANL_N_sf"/>
</dbReference>
<keyword evidence="11" id="KW-0472">Membrane</keyword>
<dbReference type="Gene3D" id="3.30.300.30">
    <property type="match status" value="1"/>
</dbReference>
<proteinExistence type="inferred from homology"/>
<dbReference type="Pfam" id="PF00501">
    <property type="entry name" value="AMP-binding"/>
    <property type="match status" value="1"/>
</dbReference>
<keyword evidence="6" id="KW-0547">Nucleotide-binding</keyword>
<evidence type="ECO:0000313" key="17">
    <source>
        <dbReference type="EMBL" id="GHD27400.1"/>
    </source>
</evidence>
<keyword evidence="9" id="KW-0460">Magnesium</keyword>
<evidence type="ECO:0000259" key="15">
    <source>
        <dbReference type="Pfam" id="PF00501"/>
    </source>
</evidence>
<keyword evidence="5 17" id="KW-0436">Ligase</keyword>
<dbReference type="SUPFAM" id="SSF56801">
    <property type="entry name" value="Acetyl-CoA synthetase-like"/>
    <property type="match status" value="1"/>
</dbReference>
<evidence type="ECO:0000256" key="4">
    <source>
        <dbReference type="ARBA" id="ARBA00006432"/>
    </source>
</evidence>
<dbReference type="CDD" id="cd05936">
    <property type="entry name" value="FC-FACS_FadD_like"/>
    <property type="match status" value="1"/>
</dbReference>
<dbReference type="PANTHER" id="PTHR43767">
    <property type="entry name" value="LONG-CHAIN-FATTY-ACID--COA LIGASE"/>
    <property type="match status" value="1"/>
</dbReference>
<feature type="domain" description="AMP-dependent synthetase/ligase" evidence="15">
    <location>
        <begin position="44"/>
        <end position="426"/>
    </location>
</feature>
<dbReference type="EC" id="6.2.1.3" evidence="12"/>
<dbReference type="GO" id="GO:0016020">
    <property type="term" value="C:membrane"/>
    <property type="evidence" value="ECO:0007669"/>
    <property type="project" value="UniProtKB-SubCell"/>
</dbReference>
<keyword evidence="7" id="KW-0276">Fatty acid metabolism</keyword>
<evidence type="ECO:0000256" key="8">
    <source>
        <dbReference type="ARBA" id="ARBA00022840"/>
    </source>
</evidence>
<dbReference type="InterPro" id="IPR000873">
    <property type="entry name" value="AMP-dep_synth/lig_dom"/>
</dbReference>
<dbReference type="RefSeq" id="WP_189474949.1">
    <property type="nucleotide sequence ID" value="NZ_BMYM01000001.1"/>
</dbReference>
<comment type="caution">
    <text evidence="17">The sequence shown here is derived from an EMBL/GenBank/DDBJ whole genome shotgun (WGS) entry which is preliminary data.</text>
</comment>
<dbReference type="InterPro" id="IPR025110">
    <property type="entry name" value="AMP-bd_C"/>
</dbReference>
<name>A0A918XDL8_9GAMM</name>
<dbReference type="GO" id="GO:0004467">
    <property type="term" value="F:long-chain fatty acid-CoA ligase activity"/>
    <property type="evidence" value="ECO:0007669"/>
    <property type="project" value="UniProtKB-EC"/>
</dbReference>
<dbReference type="FunFam" id="3.30.300.30:FF:000006">
    <property type="entry name" value="Long-chain-fatty-acid--CoA ligase FadD"/>
    <property type="match status" value="1"/>
</dbReference>
<reference evidence="17" key="1">
    <citation type="journal article" date="2014" name="Int. J. Syst. Evol. Microbiol.">
        <title>Complete genome sequence of Corynebacterium casei LMG S-19264T (=DSM 44701T), isolated from a smear-ripened cheese.</title>
        <authorList>
            <consortium name="US DOE Joint Genome Institute (JGI-PGF)"/>
            <person name="Walter F."/>
            <person name="Albersmeier A."/>
            <person name="Kalinowski J."/>
            <person name="Ruckert C."/>
        </authorList>
    </citation>
    <scope>NUCLEOTIDE SEQUENCE</scope>
    <source>
        <strain evidence="17">KCTC 23430</strain>
    </source>
</reference>
<protein>
    <recommendedName>
        <fullName evidence="13">Long-chain-fatty-acid--CoA ligase</fullName>
        <ecNumber evidence="12">6.2.1.3</ecNumber>
    </recommendedName>
    <alternativeName>
        <fullName evidence="14">Long-chain acyl-CoA synthetase</fullName>
    </alternativeName>
</protein>
<dbReference type="AlphaFoldDB" id="A0A918XDL8"/>
<evidence type="ECO:0000256" key="6">
    <source>
        <dbReference type="ARBA" id="ARBA00022741"/>
    </source>
</evidence>
<keyword evidence="8" id="KW-0067">ATP-binding</keyword>
<evidence type="ECO:0000256" key="10">
    <source>
        <dbReference type="ARBA" id="ARBA00023098"/>
    </source>
</evidence>
<dbReference type="GO" id="GO:0005524">
    <property type="term" value="F:ATP binding"/>
    <property type="evidence" value="ECO:0007669"/>
    <property type="project" value="UniProtKB-KW"/>
</dbReference>
<sequence>MAEASAEIHDLIRITSDALGIAAHADSARFSDVNAVINHASGLFADKPAFSSLGHSLTYARLDEFSGQFASWLQNHTTLEPGDRIAIQMPNLIQYPVVLFGALRAGMVVVNTNPLYSEREIEHQFNDANVKALVVQANVAANTAAVLPRTGVKHVVVTELADLHPLPQRLLINTVTKHVKKLVPPFSIPGAVGLRQALVMGARKPYSAVSVERNALAMLQYTGGTTGVAKGAMLSHANLVANVMQVDAIFETHDFGDENLVMAQPLPVYHIYAFMTCVYSMVRGGHLVFIPNPRDLDSIVKVMSSYRPSLFCGLNTLFLSLCNHDAFKALDFSHLRVTLSGGMALTHAAAEQWQAITGCEVSEGYGLTETSPVVSTNPGNCKRIGTIGIPVPDTEVRILDDDNVELGVDQAGELCVRGPQVMLGYWQRPDETAKVMDSEGWFRTGDVAKLRPDGFLQIVDRKKDMIVVSGFNVYPNELEDVLYQHDDVLECAAVGVPDDSSGEVIKMFVVSKSGTLTADEVREFCRRSLTAYKVPRLVEFRDELPKTNVGKILRRELRDSA</sequence>
<gene>
    <name evidence="17" type="primary">fadD-1</name>
    <name evidence="17" type="ORF">GCM10007053_05620</name>
</gene>
<dbReference type="Gene3D" id="3.40.50.12780">
    <property type="entry name" value="N-terminal domain of ligase-like"/>
    <property type="match status" value="1"/>
</dbReference>
<evidence type="ECO:0000256" key="5">
    <source>
        <dbReference type="ARBA" id="ARBA00022598"/>
    </source>
</evidence>
<evidence type="ECO:0000256" key="11">
    <source>
        <dbReference type="ARBA" id="ARBA00023136"/>
    </source>
</evidence>
<reference evidence="17" key="2">
    <citation type="submission" date="2020-09" db="EMBL/GenBank/DDBJ databases">
        <authorList>
            <person name="Sun Q."/>
            <person name="Kim S."/>
        </authorList>
    </citation>
    <scope>NUCLEOTIDE SEQUENCE</scope>
    <source>
        <strain evidence="17">KCTC 23430</strain>
    </source>
</reference>
<evidence type="ECO:0000256" key="2">
    <source>
        <dbReference type="ARBA" id="ARBA00004170"/>
    </source>
</evidence>
<dbReference type="InterPro" id="IPR050237">
    <property type="entry name" value="ATP-dep_AMP-bd_enzyme"/>
</dbReference>
<comment type="pathway">
    <text evidence="3">Lipid metabolism; fatty acid beta-oxidation.</text>
</comment>
<dbReference type="InterPro" id="IPR045851">
    <property type="entry name" value="AMP-bd_C_sf"/>
</dbReference>
<evidence type="ECO:0000256" key="14">
    <source>
        <dbReference type="ARBA" id="ARBA00042773"/>
    </source>
</evidence>
<dbReference type="InterPro" id="IPR020845">
    <property type="entry name" value="AMP-binding_CS"/>
</dbReference>
<accession>A0A918XDL8</accession>
<evidence type="ECO:0000256" key="12">
    <source>
        <dbReference type="ARBA" id="ARBA00026121"/>
    </source>
</evidence>
<evidence type="ECO:0000259" key="16">
    <source>
        <dbReference type="Pfam" id="PF13193"/>
    </source>
</evidence>
<keyword evidence="18" id="KW-1185">Reference proteome</keyword>
<evidence type="ECO:0000256" key="7">
    <source>
        <dbReference type="ARBA" id="ARBA00022832"/>
    </source>
</evidence>
<keyword evidence="10" id="KW-0443">Lipid metabolism</keyword>
<feature type="domain" description="AMP-binding enzyme C-terminal" evidence="16">
    <location>
        <begin position="477"/>
        <end position="551"/>
    </location>
</feature>
<evidence type="ECO:0000256" key="1">
    <source>
        <dbReference type="ARBA" id="ARBA00001946"/>
    </source>
</evidence>
<dbReference type="Pfam" id="PF13193">
    <property type="entry name" value="AMP-binding_C"/>
    <property type="match status" value="1"/>
</dbReference>
<evidence type="ECO:0000256" key="3">
    <source>
        <dbReference type="ARBA" id="ARBA00005005"/>
    </source>
</evidence>
<evidence type="ECO:0000256" key="9">
    <source>
        <dbReference type="ARBA" id="ARBA00022842"/>
    </source>
</evidence>
<dbReference type="PANTHER" id="PTHR43767:SF8">
    <property type="entry name" value="LONG-CHAIN-FATTY-ACID--COA LIGASE"/>
    <property type="match status" value="1"/>
</dbReference>
<evidence type="ECO:0000256" key="13">
    <source>
        <dbReference type="ARBA" id="ARBA00039545"/>
    </source>
</evidence>
<dbReference type="FunFam" id="3.40.50.12780:FF:000003">
    <property type="entry name" value="Long-chain-fatty-acid--CoA ligase FadD"/>
    <property type="match status" value="1"/>
</dbReference>
<comment type="cofactor">
    <cofactor evidence="1">
        <name>Mg(2+)</name>
        <dbReference type="ChEBI" id="CHEBI:18420"/>
    </cofactor>
</comment>
<dbReference type="Proteomes" id="UP000644693">
    <property type="component" value="Unassembled WGS sequence"/>
</dbReference>
<dbReference type="PROSITE" id="PS00455">
    <property type="entry name" value="AMP_BINDING"/>
    <property type="match status" value="1"/>
</dbReference>
<comment type="similarity">
    <text evidence="4">Belongs to the ATP-dependent AMP-binding enzyme family.</text>
</comment>
<organism evidence="17 18">
    <name type="scientific">Parahalioglobus pacificus</name>
    <dbReference type="NCBI Taxonomy" id="930806"/>
    <lineage>
        <taxon>Bacteria</taxon>
        <taxon>Pseudomonadati</taxon>
        <taxon>Pseudomonadota</taxon>
        <taxon>Gammaproteobacteria</taxon>
        <taxon>Cellvibrionales</taxon>
        <taxon>Halieaceae</taxon>
        <taxon>Parahalioglobus</taxon>
    </lineage>
</organism>
<comment type="subcellular location">
    <subcellularLocation>
        <location evidence="2">Membrane</location>
        <topology evidence="2">Peripheral membrane protein</topology>
    </subcellularLocation>
</comment>
<evidence type="ECO:0000313" key="18">
    <source>
        <dbReference type="Proteomes" id="UP000644693"/>
    </source>
</evidence>
<dbReference type="EMBL" id="BMYM01000001">
    <property type="protein sequence ID" value="GHD27400.1"/>
    <property type="molecule type" value="Genomic_DNA"/>
</dbReference>